<feature type="compositionally biased region" description="Basic and acidic residues" evidence="1">
    <location>
        <begin position="101"/>
        <end position="113"/>
    </location>
</feature>
<evidence type="ECO:0000256" key="1">
    <source>
        <dbReference type="SAM" id="MobiDB-lite"/>
    </source>
</evidence>
<accession>A0A1A9W256</accession>
<dbReference type="Proteomes" id="UP000091820">
    <property type="component" value="Unassembled WGS sequence"/>
</dbReference>
<dbReference type="PANTHER" id="PTHR13357">
    <property type="entry name" value="SH3 ADAPTER PROTEIN SPIN90 NCK INTERACTING PROTEIN WITH SH3 DOMAIN"/>
    <property type="match status" value="1"/>
</dbReference>
<reference evidence="4" key="1">
    <citation type="submission" date="2014-03" db="EMBL/GenBank/DDBJ databases">
        <authorList>
            <person name="Aksoy S."/>
            <person name="Warren W."/>
            <person name="Wilson R.K."/>
        </authorList>
    </citation>
    <scope>NUCLEOTIDE SEQUENCE [LARGE SCALE GENOMIC DNA]</scope>
    <source>
        <strain evidence="4">IAEA</strain>
    </source>
</reference>
<feature type="compositionally biased region" description="Polar residues" evidence="1">
    <location>
        <begin position="236"/>
        <end position="245"/>
    </location>
</feature>
<dbReference type="Pfam" id="PF09431">
    <property type="entry name" value="SPIN90_LRD"/>
    <property type="match status" value="1"/>
</dbReference>
<feature type="region of interest" description="Disordered" evidence="1">
    <location>
        <begin position="1"/>
        <end position="44"/>
    </location>
</feature>
<feature type="domain" description="SPIN90/Ldb17 leucine-rich" evidence="2">
    <location>
        <begin position="592"/>
        <end position="726"/>
    </location>
</feature>
<name>A0A1A9W256_9MUSC</name>
<feature type="region of interest" description="Disordered" evidence="1">
    <location>
        <begin position="272"/>
        <end position="313"/>
    </location>
</feature>
<feature type="compositionally biased region" description="Basic and acidic residues" evidence="1">
    <location>
        <begin position="123"/>
        <end position="136"/>
    </location>
</feature>
<sequence length="762" mass="86925">MKKTRKSEKEKQKSEITANRDTVQKRKKKQQEQQQRQQHQQQEQQQHYFYNEIFKVEPDFLISFLNSSIESLEKSKDTEINGIMPKEELLERLREKKNSMERMYLDNTERDADSSLSFSQSLGDKHSAPHQQEHRPHSPPHIKRLDSSKKSVSSPSMCTTTPHLVQESPSMGSMQVQTQHSQQQQQQQQQQQPQPPQAQTKLNDIAQDNSVTSEPSTTTTTTSEDVVTTYREPSLKDSSSAAHSYNKSNGSLKGSSSLTRDIKGEEEQAAAIDEDYAKQQTNGESGKDDKTLEKSEGSDVGSDDPDVNGKGDFAISAENSQALDSEDSAAALQQQVKVALVQSVGLSGAYASPNRKVESSDVYQIVDAIRRNTNMSFDISCEALRVVLTSMEQLYNGAINPYLEAIAIHVTDKVDTPKELLGLTHDAKRLQYIFTQLADCKNDTQQRSWMVYEDEDDIVQFLEEMVEILNNADENICCYEMSCDQYQAMGNLVQYYQMETRWPIKRLLLKAFTAACHLDAIIVDILVTSVLPLEIVEDMKVQFSTMERLKELIKMLTIIFCLGQPMPVNHQDYLGLQFAEFLLETIESNNPENFIDLVITLILAFNLQFADPLQNPIVEAMQTVPTVKAFTEKILLLLNREEDPVKLLKHPTNVMNSVLKMFIDVFSIKETAGLFYTTDNKVLIDIVVRQLSDLCVGNPLRRCYLELCRRIMRNTNYQEHQHRKQDFMKIFTRIFCEDTEVSAADQQLVREIANEFPQLFKA</sequence>
<evidence type="ECO:0000259" key="2">
    <source>
        <dbReference type="Pfam" id="PF09431"/>
    </source>
</evidence>
<proteinExistence type="predicted"/>
<dbReference type="PANTHER" id="PTHR13357:SF1">
    <property type="entry name" value="NCK-INTERACTING PROTEIN WITH SH3 DOMAIN"/>
    <property type="match status" value="1"/>
</dbReference>
<evidence type="ECO:0000313" key="4">
    <source>
        <dbReference type="Proteomes" id="UP000091820"/>
    </source>
</evidence>
<dbReference type="InterPro" id="IPR030125">
    <property type="entry name" value="SPIN90/Ldb17"/>
</dbReference>
<dbReference type="GO" id="GO:0071933">
    <property type="term" value="F:Arp2/3 complex binding"/>
    <property type="evidence" value="ECO:0007669"/>
    <property type="project" value="TreeGrafter"/>
</dbReference>
<evidence type="ECO:0000313" key="3">
    <source>
        <dbReference type="EnsemblMetazoa" id="GBRI003648-PA"/>
    </source>
</evidence>
<feature type="compositionally biased region" description="Low complexity" evidence="1">
    <location>
        <begin position="175"/>
        <end position="192"/>
    </location>
</feature>
<dbReference type="GO" id="GO:0006897">
    <property type="term" value="P:endocytosis"/>
    <property type="evidence" value="ECO:0007669"/>
    <property type="project" value="TreeGrafter"/>
</dbReference>
<feature type="compositionally biased region" description="Polar residues" evidence="1">
    <location>
        <begin position="200"/>
        <end position="209"/>
    </location>
</feature>
<keyword evidence="4" id="KW-1185">Reference proteome</keyword>
<feature type="compositionally biased region" description="Low complexity" evidence="1">
    <location>
        <begin position="32"/>
        <end position="44"/>
    </location>
</feature>
<dbReference type="EnsemblMetazoa" id="GBRI003648-RA">
    <property type="protein sequence ID" value="GBRI003648-PA"/>
    <property type="gene ID" value="GBRI003648"/>
</dbReference>
<reference evidence="3" key="2">
    <citation type="submission" date="2020-05" db="UniProtKB">
        <authorList>
            <consortium name="EnsemblMetazoa"/>
        </authorList>
    </citation>
    <scope>IDENTIFICATION</scope>
    <source>
        <strain evidence="3">IAEA</strain>
    </source>
</reference>
<feature type="compositionally biased region" description="Polar residues" evidence="1">
    <location>
        <begin position="157"/>
        <end position="174"/>
    </location>
</feature>
<dbReference type="VEuPathDB" id="VectorBase:GBRI003648"/>
<feature type="compositionally biased region" description="Low complexity" evidence="1">
    <location>
        <begin position="210"/>
        <end position="229"/>
    </location>
</feature>
<dbReference type="AlphaFoldDB" id="A0A1A9W256"/>
<organism evidence="3 4">
    <name type="scientific">Glossina brevipalpis</name>
    <dbReference type="NCBI Taxonomy" id="37001"/>
    <lineage>
        <taxon>Eukaryota</taxon>
        <taxon>Metazoa</taxon>
        <taxon>Ecdysozoa</taxon>
        <taxon>Arthropoda</taxon>
        <taxon>Hexapoda</taxon>
        <taxon>Insecta</taxon>
        <taxon>Pterygota</taxon>
        <taxon>Neoptera</taxon>
        <taxon>Endopterygota</taxon>
        <taxon>Diptera</taxon>
        <taxon>Brachycera</taxon>
        <taxon>Muscomorpha</taxon>
        <taxon>Hippoboscoidea</taxon>
        <taxon>Glossinidae</taxon>
        <taxon>Glossina</taxon>
    </lineage>
</organism>
<feature type="compositionally biased region" description="Basic and acidic residues" evidence="1">
    <location>
        <begin position="285"/>
        <end position="297"/>
    </location>
</feature>
<feature type="region of interest" description="Disordered" evidence="1">
    <location>
        <begin position="101"/>
        <end position="259"/>
    </location>
</feature>
<dbReference type="InterPro" id="IPR018556">
    <property type="entry name" value="SPIN90/Ldb17_LRD"/>
</dbReference>
<dbReference type="STRING" id="37001.A0A1A9W256"/>
<feature type="compositionally biased region" description="Low complexity" evidence="1">
    <location>
        <begin position="246"/>
        <end position="258"/>
    </location>
</feature>
<protein>
    <submittedName>
        <fullName evidence="3">DUF2013 domain-containing protein</fullName>
    </submittedName>
</protein>